<dbReference type="Proteomes" id="UP001055117">
    <property type="component" value="Unassembled WGS sequence"/>
</dbReference>
<feature type="compositionally biased region" description="Polar residues" evidence="1">
    <location>
        <begin position="23"/>
        <end position="42"/>
    </location>
</feature>
<feature type="region of interest" description="Disordered" evidence="1">
    <location>
        <begin position="1"/>
        <end position="42"/>
    </location>
</feature>
<reference evidence="2 3" key="1">
    <citation type="journal article" date="2021" name="Front. Microbiol.">
        <title>Comprehensive Comparative Genomics and Phenotyping of Methylobacterium Species.</title>
        <authorList>
            <person name="Alessa O."/>
            <person name="Ogura Y."/>
            <person name="Fujitani Y."/>
            <person name="Takami H."/>
            <person name="Hayashi T."/>
            <person name="Sahin N."/>
            <person name="Tani A."/>
        </authorList>
    </citation>
    <scope>NUCLEOTIDE SEQUENCE [LARGE SCALE GENOMIC DNA]</scope>
    <source>
        <strain evidence="2 3">DSM 23679</strain>
    </source>
</reference>
<evidence type="ECO:0000313" key="3">
    <source>
        <dbReference type="Proteomes" id="UP001055117"/>
    </source>
</evidence>
<name>A0ABQ4QR66_9HYPH</name>
<evidence type="ECO:0000313" key="2">
    <source>
        <dbReference type="EMBL" id="GJD47196.1"/>
    </source>
</evidence>
<proteinExistence type="predicted"/>
<keyword evidence="3" id="KW-1185">Reference proteome</keyword>
<evidence type="ECO:0000256" key="1">
    <source>
        <dbReference type="SAM" id="MobiDB-lite"/>
    </source>
</evidence>
<comment type="caution">
    <text evidence="2">The sequence shown here is derived from an EMBL/GenBank/DDBJ whole genome shotgun (WGS) entry which is preliminary data.</text>
</comment>
<accession>A0ABQ4QR66</accession>
<organism evidence="2 3">
    <name type="scientific">Methylobacterium cerastii</name>
    <dbReference type="NCBI Taxonomy" id="932741"/>
    <lineage>
        <taxon>Bacteria</taxon>
        <taxon>Pseudomonadati</taxon>
        <taxon>Pseudomonadota</taxon>
        <taxon>Alphaproteobacteria</taxon>
        <taxon>Hyphomicrobiales</taxon>
        <taxon>Methylobacteriaceae</taxon>
        <taxon>Methylobacterium</taxon>
    </lineage>
</organism>
<dbReference type="EMBL" id="BPQG01000125">
    <property type="protein sequence ID" value="GJD47196.1"/>
    <property type="molecule type" value="Genomic_DNA"/>
</dbReference>
<gene>
    <name evidence="2" type="ORF">AFCDBAGC_5082</name>
</gene>
<sequence length="42" mass="4497">MRGDPSRAQTRPVTRAPIEEAESSLSDVGQSVANTDNDPNRA</sequence>
<protein>
    <submittedName>
        <fullName evidence="2">Uncharacterized protein</fullName>
    </submittedName>
</protein>